<evidence type="ECO:0000313" key="3">
    <source>
        <dbReference type="Proteomes" id="UP000234323"/>
    </source>
</evidence>
<dbReference type="VEuPathDB" id="FungiDB:RhiirFUN_019373"/>
<reference evidence="2 3" key="1">
    <citation type="submission" date="2015-10" db="EMBL/GenBank/DDBJ databases">
        <title>Genome analyses suggest a sexual origin of heterokaryosis in a supposedly ancient asexual fungus.</title>
        <authorList>
            <person name="Ropars J."/>
            <person name="Sedzielewska K."/>
            <person name="Noel J."/>
            <person name="Charron P."/>
            <person name="Farinelli L."/>
            <person name="Marton T."/>
            <person name="Kruger M."/>
            <person name="Pelin A."/>
            <person name="Brachmann A."/>
            <person name="Corradi N."/>
        </authorList>
    </citation>
    <scope>NUCLEOTIDE SEQUENCE [LARGE SCALE GENOMIC DNA]</scope>
    <source>
        <strain evidence="2 3">A4</strain>
    </source>
</reference>
<dbReference type="VEuPathDB" id="FungiDB:RhiirA1_528489"/>
<sequence length="305" mass="34840">MNESTEVSAPTMPIPEENLLTLSISADEEDYLKMLTRSLDDETANRDTLYENSARLEKEDVNEIRESPRVQSDDDVYFGEVDHNSAPVSSANQETNDDNVCSHDSDSNSDDSNSNANNSDSNVYFKSDDSDSDNGYGGYNEYGEHDRENILPEHKWKTRYSDKAKGIYVLQCCCGSDMNLNTKKSNLREGKTRKTRKIYEFVGCLAFARIKKHEGLYISLFGYLNHLEDCQRCLPVQPPPLRINETVKLMAQNLLQINVHPSHILDDNMDYVNRYLGGKVLINNKRYLLLNQDIINIRNSMTKDL</sequence>
<name>A0A2I1HAB0_9GLOM</name>
<feature type="compositionally biased region" description="Basic and acidic residues" evidence="1">
    <location>
        <begin position="38"/>
        <end position="72"/>
    </location>
</feature>
<evidence type="ECO:0000256" key="1">
    <source>
        <dbReference type="SAM" id="MobiDB-lite"/>
    </source>
</evidence>
<feature type="region of interest" description="Disordered" evidence="1">
    <location>
        <begin position="36"/>
        <end position="144"/>
    </location>
</feature>
<organism evidence="2 3">
    <name type="scientific">Rhizophagus irregularis</name>
    <dbReference type="NCBI Taxonomy" id="588596"/>
    <lineage>
        <taxon>Eukaryota</taxon>
        <taxon>Fungi</taxon>
        <taxon>Fungi incertae sedis</taxon>
        <taxon>Mucoromycota</taxon>
        <taxon>Glomeromycotina</taxon>
        <taxon>Glomeromycetes</taxon>
        <taxon>Glomerales</taxon>
        <taxon>Glomeraceae</taxon>
        <taxon>Rhizophagus</taxon>
    </lineage>
</organism>
<keyword evidence="3" id="KW-1185">Reference proteome</keyword>
<feature type="compositionally biased region" description="Low complexity" evidence="1">
    <location>
        <begin position="110"/>
        <end position="122"/>
    </location>
</feature>
<dbReference type="VEuPathDB" id="FungiDB:FUN_011754"/>
<gene>
    <name evidence="2" type="ORF">RhiirA4_505369</name>
</gene>
<dbReference type="VEuPathDB" id="FungiDB:FUN_010422"/>
<dbReference type="AlphaFoldDB" id="A0A2I1HAB0"/>
<protein>
    <submittedName>
        <fullName evidence="2">Uncharacterized protein</fullName>
    </submittedName>
</protein>
<comment type="caution">
    <text evidence="2">The sequence shown here is derived from an EMBL/GenBank/DDBJ whole genome shotgun (WGS) entry which is preliminary data.</text>
</comment>
<accession>A0A2I1HAB0</accession>
<proteinExistence type="predicted"/>
<dbReference type="Proteomes" id="UP000234323">
    <property type="component" value="Unassembled WGS sequence"/>
</dbReference>
<evidence type="ECO:0000313" key="2">
    <source>
        <dbReference type="EMBL" id="PKY55821.1"/>
    </source>
</evidence>
<dbReference type="EMBL" id="LLXI01001974">
    <property type="protein sequence ID" value="PKY55821.1"/>
    <property type="molecule type" value="Genomic_DNA"/>
</dbReference>